<organism evidence="1">
    <name type="scientific">hydrothermal vent metagenome</name>
    <dbReference type="NCBI Taxonomy" id="652676"/>
    <lineage>
        <taxon>unclassified sequences</taxon>
        <taxon>metagenomes</taxon>
        <taxon>ecological metagenomes</taxon>
    </lineage>
</organism>
<accession>A0A3B1ARZ6</accession>
<dbReference type="EMBL" id="UOFV01000329">
    <property type="protein sequence ID" value="VAX02604.1"/>
    <property type="molecule type" value="Genomic_DNA"/>
</dbReference>
<evidence type="ECO:0000313" key="1">
    <source>
        <dbReference type="EMBL" id="VAX02604.1"/>
    </source>
</evidence>
<protein>
    <submittedName>
        <fullName evidence="1">Uncharacterized protein</fullName>
    </submittedName>
</protein>
<dbReference type="AlphaFoldDB" id="A0A3B1ARZ6"/>
<gene>
    <name evidence="1" type="ORF">MNBD_GAMMA19-453</name>
</gene>
<name>A0A3B1ARZ6_9ZZZZ</name>
<proteinExistence type="predicted"/>
<reference evidence="1" key="1">
    <citation type="submission" date="2018-06" db="EMBL/GenBank/DDBJ databases">
        <authorList>
            <person name="Zhirakovskaya E."/>
        </authorList>
    </citation>
    <scope>NUCLEOTIDE SEQUENCE</scope>
</reference>
<sequence length="55" mass="6488">MYPVFLSFLSVYRLIQSCMHDFGPLMFHFRHCWSLSHFFGFTGLNKRQAAMRGLG</sequence>